<dbReference type="InterPro" id="IPR027417">
    <property type="entry name" value="P-loop_NTPase"/>
</dbReference>
<reference evidence="3" key="1">
    <citation type="submission" date="2019-03" db="EMBL/GenBank/DDBJ databases">
        <authorList>
            <person name="Hao L."/>
        </authorList>
    </citation>
    <scope>NUCLEOTIDE SEQUENCE</scope>
</reference>
<dbReference type="AlphaFoldDB" id="A0A485LVB4"/>
<feature type="coiled-coil region" evidence="1">
    <location>
        <begin position="194"/>
        <end position="356"/>
    </location>
</feature>
<accession>A0A485LVB4</accession>
<dbReference type="EMBL" id="CAADRN010000061">
    <property type="protein sequence ID" value="VFU12084.1"/>
    <property type="molecule type" value="Genomic_DNA"/>
</dbReference>
<evidence type="ECO:0000313" key="3">
    <source>
        <dbReference type="EMBL" id="VFU12084.1"/>
    </source>
</evidence>
<protein>
    <submittedName>
        <fullName evidence="3">Nuclease SbcCD subunit C</fullName>
    </submittedName>
</protein>
<dbReference type="InterPro" id="IPR038729">
    <property type="entry name" value="Rad50/SbcC_AAA"/>
</dbReference>
<organism evidence="3">
    <name type="scientific">anaerobic digester metagenome</name>
    <dbReference type="NCBI Taxonomy" id="1263854"/>
    <lineage>
        <taxon>unclassified sequences</taxon>
        <taxon>metagenomes</taxon>
        <taxon>ecological metagenomes</taxon>
    </lineage>
</organism>
<feature type="domain" description="Rad50/SbcC-type AAA" evidence="2">
    <location>
        <begin position="5"/>
        <end position="276"/>
    </location>
</feature>
<dbReference type="Pfam" id="PF13476">
    <property type="entry name" value="AAA_23"/>
    <property type="match status" value="1"/>
</dbReference>
<dbReference type="PANTHER" id="PTHR32114:SF2">
    <property type="entry name" value="ABC TRANSPORTER ABCH.3"/>
    <property type="match status" value="1"/>
</dbReference>
<feature type="coiled-coil region" evidence="1">
    <location>
        <begin position="617"/>
        <end position="710"/>
    </location>
</feature>
<feature type="coiled-coil region" evidence="1">
    <location>
        <begin position="452"/>
        <end position="493"/>
    </location>
</feature>
<sequence length="1021" mass="113270">MKPVKLTISAFGPYAGTQVIDFTELGDRSFFLIHGPTGSGKTTILDAICFALYGDTSGAERKGEQMRSDHADITVPTGITFDFVLGADSFRILRYPEQERPKKRGGGVTKMAKNATLWRRTGLTGDAAEGVVLAAGWEKVTGEVEKLLGFKSSQFRQVVMLPQGEFRRLLIAETRERQAILEILFRTEFYRRIEEFLKESAKKLQAEIKQLAGQRTWVLQNAGAGSRDELEQKYKANLEQQKKVKENIKKCGTALKAAQDRLEAGKRVQEKLKEQEDAEKAVKELAQNVRIIEVKRAELTRAKLAAGLWDAANLLDARVREANTAATNLENKRVVKNKAKEAYENAAKALATEIEKEPEREAAGREVARLEDLVAKVAALAEARRVVGRFEEIVKITKRAQGKAQDSLAGIRKAIEEKTAACAAAKTIADKATTLEAAYRAAEETCRKRQALENFRRELAAALKSYNLAEKKHRQAETRYTAAREKLADLQEQWDKGQAAILAGGLTRGEPCPVCGSLDHPNPAVAGGFLPSEADLKSCRQAVAELEEVLNRARDECGKLKAVISTAQSRVEDLEKELEEKARVEPAVLLAAAGKAKELWSQACRAQKTVSGLESGVERLKEQEKQADRLWEEYKEKYQKANTELEAARAVLRERESSVPENLRDPAALNKARQEAGQRKDILTARFEQAKKTAEEAKQALAGAEAAEKEALAGWRAAVDLREDEKLFFQKRLESAGFDSLQDYKDARRTPEEIKKTEKEIKDFDEALHAARDRQARAAGAAEGLSEPDMERLVREEAAVKADYEQLLVKEGQLHSQVEEGLRSLKMLTEIEGKLKVLEDRYMLIGRLSEVANGKNKYGLTFQRFVLGALLDDVTIAATRRLKLMSRGRYHLQRTMELTRRNAAGGLDLEVFDTYTGAARNVATLSGGETFLASLSLALGLADVVQSYSGGIHLDTIFVDEGFGTLDPESLDFAMRALIDLQKGGRLVGIISHVPELKERIDARLEIRPTERGSVAGFRIV</sequence>
<gene>
    <name evidence="3" type="primary">sbcC</name>
    <name evidence="3" type="ORF">SCFA_1530002</name>
</gene>
<evidence type="ECO:0000256" key="1">
    <source>
        <dbReference type="SAM" id="Coils"/>
    </source>
</evidence>
<dbReference type="GO" id="GO:0006302">
    <property type="term" value="P:double-strand break repair"/>
    <property type="evidence" value="ECO:0007669"/>
    <property type="project" value="InterPro"/>
</dbReference>
<name>A0A485LVB4_9ZZZZ</name>
<dbReference type="SUPFAM" id="SSF52540">
    <property type="entry name" value="P-loop containing nucleoside triphosphate hydrolases"/>
    <property type="match status" value="1"/>
</dbReference>
<dbReference type="PANTHER" id="PTHR32114">
    <property type="entry name" value="ABC TRANSPORTER ABCH.3"/>
    <property type="match status" value="1"/>
</dbReference>
<feature type="coiled-coil region" evidence="1">
    <location>
        <begin position="536"/>
        <end position="584"/>
    </location>
</feature>
<evidence type="ECO:0000259" key="2">
    <source>
        <dbReference type="Pfam" id="PF13476"/>
    </source>
</evidence>
<proteinExistence type="predicted"/>
<dbReference type="Gene3D" id="3.40.50.300">
    <property type="entry name" value="P-loop containing nucleotide triphosphate hydrolases"/>
    <property type="match status" value="2"/>
</dbReference>
<keyword evidence="1" id="KW-0175">Coiled coil</keyword>
<dbReference type="Pfam" id="PF13558">
    <property type="entry name" value="SbcC_Walker_B"/>
    <property type="match status" value="1"/>
</dbReference>
<dbReference type="GO" id="GO:0016887">
    <property type="term" value="F:ATP hydrolysis activity"/>
    <property type="evidence" value="ECO:0007669"/>
    <property type="project" value="InterPro"/>
</dbReference>